<keyword evidence="4" id="KW-1185">Reference proteome</keyword>
<evidence type="ECO:0000256" key="1">
    <source>
        <dbReference type="ARBA" id="ARBA00006817"/>
    </source>
</evidence>
<gene>
    <name evidence="3" type="ORF">GIW81_05550</name>
</gene>
<dbReference type="EMBL" id="WMBQ01000001">
    <property type="protein sequence ID" value="MTD93797.1"/>
    <property type="molecule type" value="Genomic_DNA"/>
</dbReference>
<dbReference type="RefSeq" id="WP_154738302.1">
    <property type="nucleotide sequence ID" value="NZ_WMBQ01000001.1"/>
</dbReference>
<sequence length="164" mass="18313">MQVNAVASEPESQREVVITRVFDAPARFLFEAYSKPEHIMRWFGPKGWPVTLCEMDFRVGGKFRFAMTGPSGRQNTPFGGEYLEIVPNKKIVYDNGFETKGAGRMVVTVTFDEKAGKTTLTIHTVFESIAMRNSHVSRGFEQGTNSGLDQLGELAGEMARREQA</sequence>
<evidence type="ECO:0000313" key="3">
    <source>
        <dbReference type="EMBL" id="MTD93797.1"/>
    </source>
</evidence>
<comment type="caution">
    <text evidence="3">The sequence shown here is derived from an EMBL/GenBank/DDBJ whole genome shotgun (WGS) entry which is preliminary data.</text>
</comment>
<dbReference type="InterPro" id="IPR023393">
    <property type="entry name" value="START-like_dom_sf"/>
</dbReference>
<accession>A0A6I3KJ76</accession>
<reference evidence="3 4" key="1">
    <citation type="submission" date="2019-11" db="EMBL/GenBank/DDBJ databases">
        <title>Identification of a novel strain.</title>
        <authorList>
            <person name="Xu Q."/>
            <person name="Wang G."/>
        </authorList>
    </citation>
    <scope>NUCLEOTIDE SEQUENCE [LARGE SCALE GENOMIC DNA]</scope>
    <source>
        <strain evidence="4">xq</strain>
    </source>
</reference>
<dbReference type="Gene3D" id="3.30.530.20">
    <property type="match status" value="1"/>
</dbReference>
<name>A0A6I3KJ76_9HYPH</name>
<comment type="similarity">
    <text evidence="1">Belongs to the AHA1 family.</text>
</comment>
<feature type="domain" description="Activator of Hsp90 ATPase homologue 1/2-like C-terminal" evidence="2">
    <location>
        <begin position="23"/>
        <end position="155"/>
    </location>
</feature>
<dbReference type="AlphaFoldDB" id="A0A6I3KJ76"/>
<proteinExistence type="inferred from homology"/>
<evidence type="ECO:0000259" key="2">
    <source>
        <dbReference type="Pfam" id="PF08327"/>
    </source>
</evidence>
<dbReference type="SUPFAM" id="SSF55961">
    <property type="entry name" value="Bet v1-like"/>
    <property type="match status" value="1"/>
</dbReference>
<evidence type="ECO:0000313" key="4">
    <source>
        <dbReference type="Proteomes" id="UP000440694"/>
    </source>
</evidence>
<dbReference type="Proteomes" id="UP000440694">
    <property type="component" value="Unassembled WGS sequence"/>
</dbReference>
<protein>
    <submittedName>
        <fullName evidence="3">ATPase</fullName>
    </submittedName>
</protein>
<dbReference type="InterPro" id="IPR013538">
    <property type="entry name" value="ASHA1/2-like_C"/>
</dbReference>
<dbReference type="CDD" id="cd07826">
    <property type="entry name" value="SRPBCC_CalC_Aha1-like_9"/>
    <property type="match status" value="1"/>
</dbReference>
<organism evidence="3 4">
    <name type="scientific">Hyphomicrobium album</name>
    <dbReference type="NCBI Taxonomy" id="2665159"/>
    <lineage>
        <taxon>Bacteria</taxon>
        <taxon>Pseudomonadati</taxon>
        <taxon>Pseudomonadota</taxon>
        <taxon>Alphaproteobacteria</taxon>
        <taxon>Hyphomicrobiales</taxon>
        <taxon>Hyphomicrobiaceae</taxon>
        <taxon>Hyphomicrobium</taxon>
    </lineage>
</organism>
<dbReference type="Pfam" id="PF08327">
    <property type="entry name" value="AHSA1"/>
    <property type="match status" value="1"/>
</dbReference>